<comment type="similarity">
    <text evidence="2">Belongs to the Ole e I family.</text>
</comment>
<reference evidence="5" key="1">
    <citation type="submission" date="2018-02" db="EMBL/GenBank/DDBJ databases">
        <authorList>
            <person name="Cohen D.B."/>
            <person name="Kent A.D."/>
        </authorList>
    </citation>
    <scope>NUCLEOTIDE SEQUENCE</scope>
</reference>
<dbReference type="SMART" id="SM00101">
    <property type="entry name" value="14_3_3"/>
    <property type="match status" value="1"/>
</dbReference>
<dbReference type="Pfam" id="PF00244">
    <property type="entry name" value="14-3-3"/>
    <property type="match status" value="1"/>
</dbReference>
<organism evidence="5">
    <name type="scientific">Fagus sylvatica</name>
    <name type="common">Beechnut</name>
    <dbReference type="NCBI Taxonomy" id="28930"/>
    <lineage>
        <taxon>Eukaryota</taxon>
        <taxon>Viridiplantae</taxon>
        <taxon>Streptophyta</taxon>
        <taxon>Embryophyta</taxon>
        <taxon>Tracheophyta</taxon>
        <taxon>Spermatophyta</taxon>
        <taxon>Magnoliopsida</taxon>
        <taxon>eudicotyledons</taxon>
        <taxon>Gunneridae</taxon>
        <taxon>Pentapetalae</taxon>
        <taxon>rosids</taxon>
        <taxon>fabids</taxon>
        <taxon>Fagales</taxon>
        <taxon>Fagaceae</taxon>
        <taxon>Fagus</taxon>
    </lineage>
</organism>
<proteinExistence type="inferred from homology"/>
<evidence type="ECO:0000259" key="4">
    <source>
        <dbReference type="SMART" id="SM00101"/>
    </source>
</evidence>
<protein>
    <recommendedName>
        <fullName evidence="4">14-3-3 domain-containing protein</fullName>
    </recommendedName>
</protein>
<evidence type="ECO:0000256" key="2">
    <source>
        <dbReference type="ARBA" id="ARBA00010049"/>
    </source>
</evidence>
<dbReference type="InterPro" id="IPR036815">
    <property type="entry name" value="14-3-3_dom_sf"/>
</dbReference>
<dbReference type="FunFam" id="1.20.190.20:FF:000002">
    <property type="entry name" value="14-3-3 protein epsilon"/>
    <property type="match status" value="1"/>
</dbReference>
<dbReference type="AlphaFoldDB" id="A0A2N9HXD1"/>
<dbReference type="Pfam" id="PF01190">
    <property type="entry name" value="Pollen_Ole_e_1"/>
    <property type="match status" value="1"/>
</dbReference>
<sequence length="510" mass="57227">MRIKENETETVAVAVVVHPVEARVGSEDPETESLLMAFTKERENFVYTAKLAEQAERYDEMVDAMKKVANLDVELSVEERNLLSVGYKNVVGARRASWRILSSIEQKEETKGNDQNVKRIKEYRNKVESELSGICADIIAIIDEHLIPSCAAGESTVFFYKMKGDYYRYLAEFKAADERKEIADESMKAYQAASTAAEAELPPTHPIRLGLALNYSVFYYEIMNSPERACHLAKQAFDEAISELDNLNEESYKDSTLIMQLLRDNLTLWTSDIPENEVEEAPKLNSSAKASGGEDAEEALFFIFLCMLNVYHLDGVVPPFNCPVFVDPWACDLYDHFCHSILRIAKGEPLNVKWGARRVKKIGLKKSCENRFFVEGKVYCDTCRAQFVTKVSEYMQGAKVKIECRDREGGSVTYSSDAETDASGTYRLPVDGDHEEEICEVVLVKSSNPDCSEVSKDPFLKKSARVSLTKNNGITTPVRLANPLGFLKNEPLASCPEVLRELGLSTADLL</sequence>
<dbReference type="InterPro" id="IPR023409">
    <property type="entry name" value="14-3-3_CS"/>
</dbReference>
<name>A0A2N9HXD1_FAGSY</name>
<dbReference type="InterPro" id="IPR023410">
    <property type="entry name" value="14-3-3_domain"/>
</dbReference>
<dbReference type="Gene3D" id="1.20.190.20">
    <property type="entry name" value="14-3-3 domain"/>
    <property type="match status" value="1"/>
</dbReference>
<dbReference type="EMBL" id="OIVN01004257">
    <property type="protein sequence ID" value="SPD16319.1"/>
    <property type="molecule type" value="Genomic_DNA"/>
</dbReference>
<dbReference type="PROSITE" id="PS00796">
    <property type="entry name" value="1433_1"/>
    <property type="match status" value="1"/>
</dbReference>
<dbReference type="PROSITE" id="PS00925">
    <property type="entry name" value="OLEEI"/>
    <property type="match status" value="1"/>
</dbReference>
<dbReference type="GO" id="GO:0005615">
    <property type="term" value="C:extracellular space"/>
    <property type="evidence" value="ECO:0007669"/>
    <property type="project" value="InterPro"/>
</dbReference>
<evidence type="ECO:0000313" key="5">
    <source>
        <dbReference type="EMBL" id="SPD16319.1"/>
    </source>
</evidence>
<dbReference type="InterPro" id="IPR006040">
    <property type="entry name" value="Allergen_Ole_e_I_CS"/>
</dbReference>
<dbReference type="PROSITE" id="PS00797">
    <property type="entry name" value="1433_2"/>
    <property type="match status" value="1"/>
</dbReference>
<dbReference type="InterPro" id="IPR000308">
    <property type="entry name" value="14-3-3"/>
</dbReference>
<dbReference type="SUPFAM" id="SSF48445">
    <property type="entry name" value="14-3-3 protein"/>
    <property type="match status" value="1"/>
</dbReference>
<dbReference type="PANTHER" id="PTHR18860">
    <property type="entry name" value="14-3-3 PROTEIN"/>
    <property type="match status" value="1"/>
</dbReference>
<evidence type="ECO:0000256" key="1">
    <source>
        <dbReference type="ARBA" id="ARBA00006141"/>
    </source>
</evidence>
<comment type="similarity">
    <text evidence="1 3">Belongs to the 14-3-3 family.</text>
</comment>
<evidence type="ECO:0000256" key="3">
    <source>
        <dbReference type="RuleBase" id="RU003466"/>
    </source>
</evidence>
<dbReference type="PRINTS" id="PR00305">
    <property type="entry name" value="1433ZETA"/>
</dbReference>
<feature type="domain" description="14-3-3" evidence="4">
    <location>
        <begin position="42"/>
        <end position="283"/>
    </location>
</feature>
<gene>
    <name evidence="5" type="ORF">FSB_LOCUS44201</name>
</gene>
<accession>A0A2N9HXD1</accession>